<comment type="caution">
    <text evidence="7">The sequence shown here is derived from an EMBL/GenBank/DDBJ whole genome shotgun (WGS) entry which is preliminary data.</text>
</comment>
<dbReference type="PANTHER" id="PTHR47527:SF3">
    <property type="entry name" value="RING_FYVE_PHD ZINC FINGER SUPERFAMILY PROTEIN"/>
    <property type="match status" value="1"/>
</dbReference>
<proteinExistence type="predicted"/>
<reference evidence="7" key="1">
    <citation type="submission" date="2020-06" db="EMBL/GenBank/DDBJ databases">
        <title>WGS assembly of Ceratodon purpureus strain R40.</title>
        <authorList>
            <person name="Carey S.B."/>
            <person name="Jenkins J."/>
            <person name="Shu S."/>
            <person name="Lovell J.T."/>
            <person name="Sreedasyam A."/>
            <person name="Maumus F."/>
            <person name="Tiley G.P."/>
            <person name="Fernandez-Pozo N."/>
            <person name="Barry K."/>
            <person name="Chen C."/>
            <person name="Wang M."/>
            <person name="Lipzen A."/>
            <person name="Daum C."/>
            <person name="Saski C.A."/>
            <person name="Payton A.C."/>
            <person name="Mcbreen J.C."/>
            <person name="Conrad R.E."/>
            <person name="Kollar L.M."/>
            <person name="Olsson S."/>
            <person name="Huttunen S."/>
            <person name="Landis J.B."/>
            <person name="Wickett N.J."/>
            <person name="Johnson M.G."/>
            <person name="Rensing S.A."/>
            <person name="Grimwood J."/>
            <person name="Schmutz J."/>
            <person name="Mcdaniel S.F."/>
        </authorList>
    </citation>
    <scope>NUCLEOTIDE SEQUENCE</scope>
    <source>
        <strain evidence="7">R40</strain>
    </source>
</reference>
<feature type="domain" description="PHD-type" evidence="6">
    <location>
        <begin position="278"/>
        <end position="330"/>
    </location>
</feature>
<organism evidence="7 8">
    <name type="scientific">Ceratodon purpureus</name>
    <name type="common">Fire moss</name>
    <name type="synonym">Dicranum purpureum</name>
    <dbReference type="NCBI Taxonomy" id="3225"/>
    <lineage>
        <taxon>Eukaryota</taxon>
        <taxon>Viridiplantae</taxon>
        <taxon>Streptophyta</taxon>
        <taxon>Embryophyta</taxon>
        <taxon>Bryophyta</taxon>
        <taxon>Bryophytina</taxon>
        <taxon>Bryopsida</taxon>
        <taxon>Dicranidae</taxon>
        <taxon>Pseudoditrichales</taxon>
        <taxon>Ditrichaceae</taxon>
        <taxon>Ceratodon</taxon>
    </lineage>
</organism>
<dbReference type="AlphaFoldDB" id="A0A8T0G8S4"/>
<evidence type="ECO:0000313" key="7">
    <source>
        <dbReference type="EMBL" id="KAG0555185.1"/>
    </source>
</evidence>
<keyword evidence="3" id="KW-0862">Zinc</keyword>
<sequence>MAIPTLIPDVATLSAQDHPHHEVRLGLGTEEVAFGEDKLPCAGMDVEDEVKADAEAGEASPPKKVRRDVTGVEMILRQTAEIEMVLVGMAALRGGAPPTPVECHLAVKAYSNLEGLVERVAPSDLVSKKFLQSLIKQFSVSQQPALPLVSRPTPAKDVSTSSMGPPATRASAKATSAPGKRARVAMKTPKPKAVAKRDVSKHSVARTKDPQIVPITETGEKVGKGPKSLLRGRGAKIAEPLIDQRQIHQQIALEIELSMPDVFMAALSETAGAYINSPIRCDTCKVLINDTGSALICDGCGAGFHLVCLQMRKRSAIPEGDWYCSKCEAVSGGQPRQSIYGTLRRGRGRRGSRTTWILKSASEVPSTKASEYRLKLRNTSSAQDVENLGAAEASSVIHAADTQVESSSKTQET</sequence>
<evidence type="ECO:0000256" key="1">
    <source>
        <dbReference type="ARBA" id="ARBA00022723"/>
    </source>
</evidence>
<gene>
    <name evidence="7" type="ORF">KC19_12G150900</name>
</gene>
<dbReference type="InterPro" id="IPR056699">
    <property type="entry name" value="DUF7797"/>
</dbReference>
<keyword evidence="2 4" id="KW-0863">Zinc-finger</keyword>
<dbReference type="Pfam" id="PF00628">
    <property type="entry name" value="PHD"/>
    <property type="match status" value="1"/>
</dbReference>
<dbReference type="InterPro" id="IPR011011">
    <property type="entry name" value="Znf_FYVE_PHD"/>
</dbReference>
<dbReference type="Gene3D" id="3.30.40.10">
    <property type="entry name" value="Zinc/RING finger domain, C3HC4 (zinc finger)"/>
    <property type="match status" value="1"/>
</dbReference>
<dbReference type="PROSITE" id="PS50016">
    <property type="entry name" value="ZF_PHD_2"/>
    <property type="match status" value="1"/>
</dbReference>
<dbReference type="SMART" id="SM00249">
    <property type="entry name" value="PHD"/>
    <property type="match status" value="1"/>
</dbReference>
<dbReference type="GO" id="GO:0008270">
    <property type="term" value="F:zinc ion binding"/>
    <property type="evidence" value="ECO:0007669"/>
    <property type="project" value="UniProtKB-KW"/>
</dbReference>
<dbReference type="PANTHER" id="PTHR47527">
    <property type="entry name" value="RING/FYVE/PHD ZINC FINGER SUPERFAMILY PROTEIN"/>
    <property type="match status" value="1"/>
</dbReference>
<dbReference type="Pfam" id="PF25073">
    <property type="entry name" value="DUF7797"/>
    <property type="match status" value="1"/>
</dbReference>
<evidence type="ECO:0000259" key="6">
    <source>
        <dbReference type="PROSITE" id="PS50016"/>
    </source>
</evidence>
<evidence type="ECO:0000256" key="4">
    <source>
        <dbReference type="PROSITE-ProRule" id="PRU00146"/>
    </source>
</evidence>
<feature type="region of interest" description="Disordered" evidence="5">
    <location>
        <begin position="149"/>
        <end position="205"/>
    </location>
</feature>
<dbReference type="EMBL" id="CM026433">
    <property type="protein sequence ID" value="KAG0555185.1"/>
    <property type="molecule type" value="Genomic_DNA"/>
</dbReference>
<protein>
    <recommendedName>
        <fullName evidence="6">PHD-type domain-containing protein</fullName>
    </recommendedName>
</protein>
<keyword evidence="8" id="KW-1185">Reference proteome</keyword>
<keyword evidence="1" id="KW-0479">Metal-binding</keyword>
<dbReference type="InterPro" id="IPR019787">
    <property type="entry name" value="Znf_PHD-finger"/>
</dbReference>
<accession>A0A8T0G8S4</accession>
<feature type="compositionally biased region" description="Basic and acidic residues" evidence="5">
    <location>
        <begin position="195"/>
        <end position="205"/>
    </location>
</feature>
<dbReference type="CDD" id="cd15489">
    <property type="entry name" value="PHD_SF"/>
    <property type="match status" value="1"/>
</dbReference>
<evidence type="ECO:0000256" key="3">
    <source>
        <dbReference type="ARBA" id="ARBA00022833"/>
    </source>
</evidence>
<evidence type="ECO:0000256" key="2">
    <source>
        <dbReference type="ARBA" id="ARBA00022771"/>
    </source>
</evidence>
<name>A0A8T0G8S4_CERPU</name>
<dbReference type="InterPro" id="IPR001965">
    <property type="entry name" value="Znf_PHD"/>
</dbReference>
<dbReference type="Proteomes" id="UP000822688">
    <property type="component" value="Chromosome 12"/>
</dbReference>
<dbReference type="InterPro" id="IPR019786">
    <property type="entry name" value="Zinc_finger_PHD-type_CS"/>
</dbReference>
<dbReference type="PROSITE" id="PS01359">
    <property type="entry name" value="ZF_PHD_1"/>
    <property type="match status" value="1"/>
</dbReference>
<feature type="compositionally biased region" description="Basic residues" evidence="5">
    <location>
        <begin position="180"/>
        <end position="194"/>
    </location>
</feature>
<dbReference type="InterPro" id="IPR013083">
    <property type="entry name" value="Znf_RING/FYVE/PHD"/>
</dbReference>
<evidence type="ECO:0000313" key="8">
    <source>
        <dbReference type="Proteomes" id="UP000822688"/>
    </source>
</evidence>
<dbReference type="SUPFAM" id="SSF57903">
    <property type="entry name" value="FYVE/PHD zinc finger"/>
    <property type="match status" value="1"/>
</dbReference>
<evidence type="ECO:0000256" key="5">
    <source>
        <dbReference type="SAM" id="MobiDB-lite"/>
    </source>
</evidence>